<dbReference type="InterPro" id="IPR001163">
    <property type="entry name" value="Sm_dom_euk/arc"/>
</dbReference>
<evidence type="ECO:0000313" key="2">
    <source>
        <dbReference type="EMBL" id="ADC47952.1"/>
    </source>
</evidence>
<dbReference type="EMBL" id="CP001719">
    <property type="protein sequence ID" value="ADC47952.1"/>
    <property type="molecule type" value="Genomic_DNA"/>
</dbReference>
<dbReference type="OrthoDB" id="74309at2157"/>
<dbReference type="AlphaFoldDB" id="D3E0X8"/>
<sequence length="66" mass="7366">MANDNFQVNKQFAKFKGKNVLIGLKNWEEVEGKIITIDNFLNLVLDDGNGLKVIKGGKVAFISIQE</sequence>
<dbReference type="Proteomes" id="UP000008680">
    <property type="component" value="Chromosome"/>
</dbReference>
<evidence type="ECO:0000259" key="1">
    <source>
        <dbReference type="PROSITE" id="PS52002"/>
    </source>
</evidence>
<keyword evidence="3" id="KW-1185">Reference proteome</keyword>
<dbReference type="SMART" id="SM00651">
    <property type="entry name" value="Sm"/>
    <property type="match status" value="1"/>
</dbReference>
<dbReference type="eggNOG" id="arCOG00998">
    <property type="taxonomic scope" value="Archaea"/>
</dbReference>
<dbReference type="HOGENOM" id="CLU_2820947_0_0_2"/>
<dbReference type="Gene3D" id="2.30.30.100">
    <property type="match status" value="1"/>
</dbReference>
<protein>
    <submittedName>
        <fullName evidence="2">LSM domain-containing protein</fullName>
    </submittedName>
</protein>
<reference evidence="2 3" key="1">
    <citation type="journal article" date="2010" name="PLoS ONE">
        <title>The genome sequence of the rumen methanogen Methanobrevibacter ruminantium reveals new possibilities for controlling ruminant methane emissions.</title>
        <authorList>
            <person name="Leahy S.C."/>
            <person name="Kelly W.J."/>
            <person name="Altermann E."/>
            <person name="Ronimus R.S."/>
            <person name="Yeoman C.J."/>
            <person name="Pacheco D.M."/>
            <person name="Li D."/>
            <person name="Kong Z."/>
            <person name="McTavish S."/>
            <person name="Sang C."/>
            <person name="Lambie S.C."/>
            <person name="Janssen P.H."/>
            <person name="Dey D."/>
            <person name="Attwood G.T."/>
        </authorList>
    </citation>
    <scope>NUCLEOTIDE SEQUENCE [LARGE SCALE GENOMIC DNA]</scope>
    <source>
        <strain evidence="3">ATCC 35063 / DSM 1093 / JCM 13430 / OCM 146 / M1</strain>
    </source>
</reference>
<feature type="domain" description="Sm" evidence="1">
    <location>
        <begin position="7"/>
        <end position="66"/>
    </location>
</feature>
<dbReference type="InterPro" id="IPR047575">
    <property type="entry name" value="Sm"/>
</dbReference>
<dbReference type="PATRIC" id="fig|634498.28.peg.2104"/>
<dbReference type="PROSITE" id="PS52002">
    <property type="entry name" value="SM"/>
    <property type="match status" value="1"/>
</dbReference>
<dbReference type="InterPro" id="IPR010920">
    <property type="entry name" value="LSM_dom_sf"/>
</dbReference>
<name>D3E0X8_METRM</name>
<dbReference type="GeneID" id="8771781"/>
<accession>D3E0X8</accession>
<dbReference type="RefSeq" id="WP_012956900.1">
    <property type="nucleotide sequence ID" value="NC_013790.1"/>
</dbReference>
<evidence type="ECO:0000313" key="3">
    <source>
        <dbReference type="Proteomes" id="UP000008680"/>
    </source>
</evidence>
<proteinExistence type="predicted"/>
<dbReference type="GO" id="GO:0003723">
    <property type="term" value="F:RNA binding"/>
    <property type="evidence" value="ECO:0007669"/>
    <property type="project" value="InterPro"/>
</dbReference>
<gene>
    <name evidence="2" type="ordered locus">mru_2102</name>
</gene>
<dbReference type="Pfam" id="PF01423">
    <property type="entry name" value="LSM"/>
    <property type="match status" value="1"/>
</dbReference>
<dbReference type="SUPFAM" id="SSF50182">
    <property type="entry name" value="Sm-like ribonucleoproteins"/>
    <property type="match status" value="1"/>
</dbReference>
<organism evidence="2 3">
    <name type="scientific">Methanobrevibacter ruminantium (strain ATCC 35063 / DSM 1093 / JCM 13430 / OCM 146 / M1)</name>
    <name type="common">Methanobacterium ruminantium</name>
    <dbReference type="NCBI Taxonomy" id="634498"/>
    <lineage>
        <taxon>Archaea</taxon>
        <taxon>Methanobacteriati</taxon>
        <taxon>Methanobacteriota</taxon>
        <taxon>Methanomada group</taxon>
        <taxon>Methanobacteria</taxon>
        <taxon>Methanobacteriales</taxon>
        <taxon>Methanobacteriaceae</taxon>
        <taxon>Methanobrevibacter</taxon>
    </lineage>
</organism>
<dbReference type="STRING" id="634498.mru_2102"/>
<dbReference type="KEGG" id="mru:mru_2102"/>